<evidence type="ECO:0000313" key="10">
    <source>
        <dbReference type="Proteomes" id="UP001229421"/>
    </source>
</evidence>
<comment type="similarity">
    <text evidence="3">Belongs to the glycosyl hydrolase 13 family.</text>
</comment>
<dbReference type="EC" id="3.2.1.1" evidence="4"/>
<dbReference type="GO" id="GO:0004556">
    <property type="term" value="F:alpha-amylase activity"/>
    <property type="evidence" value="ECO:0007669"/>
    <property type="project" value="UniProtKB-EC"/>
</dbReference>
<protein>
    <recommendedName>
        <fullName evidence="4">alpha-amylase</fullName>
        <ecNumber evidence="4">3.2.1.1</ecNumber>
    </recommendedName>
</protein>
<dbReference type="Gene3D" id="2.60.40.1180">
    <property type="entry name" value="Golgi alpha-mannosidase II"/>
    <property type="match status" value="1"/>
</dbReference>
<dbReference type="PANTHER" id="PTHR43447">
    <property type="entry name" value="ALPHA-AMYLASE"/>
    <property type="match status" value="1"/>
</dbReference>
<evidence type="ECO:0000256" key="4">
    <source>
        <dbReference type="ARBA" id="ARBA00012595"/>
    </source>
</evidence>
<keyword evidence="10" id="KW-1185">Reference proteome</keyword>
<keyword evidence="7" id="KW-0326">Glycosidase</keyword>
<name>A0AAD8NGX0_TARER</name>
<organism evidence="9 10">
    <name type="scientific">Tagetes erecta</name>
    <name type="common">African marigold</name>
    <dbReference type="NCBI Taxonomy" id="13708"/>
    <lineage>
        <taxon>Eukaryota</taxon>
        <taxon>Viridiplantae</taxon>
        <taxon>Streptophyta</taxon>
        <taxon>Embryophyta</taxon>
        <taxon>Tracheophyta</taxon>
        <taxon>Spermatophyta</taxon>
        <taxon>Magnoliopsida</taxon>
        <taxon>eudicotyledons</taxon>
        <taxon>Gunneridae</taxon>
        <taxon>Pentapetalae</taxon>
        <taxon>asterids</taxon>
        <taxon>campanulids</taxon>
        <taxon>Asterales</taxon>
        <taxon>Asteraceae</taxon>
        <taxon>Asteroideae</taxon>
        <taxon>Heliantheae alliance</taxon>
        <taxon>Tageteae</taxon>
        <taxon>Tagetes</taxon>
    </lineage>
</organism>
<reference evidence="9" key="1">
    <citation type="journal article" date="2023" name="bioRxiv">
        <title>Improved chromosome-level genome assembly for marigold (Tagetes erecta).</title>
        <authorList>
            <person name="Jiang F."/>
            <person name="Yuan L."/>
            <person name="Wang S."/>
            <person name="Wang H."/>
            <person name="Xu D."/>
            <person name="Wang A."/>
            <person name="Fan W."/>
        </authorList>
    </citation>
    <scope>NUCLEOTIDE SEQUENCE</scope>
    <source>
        <strain evidence="9">WSJ</strain>
        <tissue evidence="9">Leaf</tissue>
    </source>
</reference>
<gene>
    <name evidence="9" type="ORF">QVD17_39233</name>
</gene>
<evidence type="ECO:0000256" key="7">
    <source>
        <dbReference type="ARBA" id="ARBA00023295"/>
    </source>
</evidence>
<keyword evidence="6" id="KW-0119">Carbohydrate metabolism</keyword>
<comment type="catalytic activity">
    <reaction evidence="1">
        <text>Endohydrolysis of (1-&gt;4)-alpha-D-glucosidic linkages in polysaccharides containing three or more (1-&gt;4)-alpha-linked D-glucose units.</text>
        <dbReference type="EC" id="3.2.1.1"/>
    </reaction>
</comment>
<evidence type="ECO:0000256" key="5">
    <source>
        <dbReference type="ARBA" id="ARBA00022801"/>
    </source>
</evidence>
<evidence type="ECO:0000313" key="9">
    <source>
        <dbReference type="EMBL" id="KAK1407613.1"/>
    </source>
</evidence>
<evidence type="ECO:0000256" key="2">
    <source>
        <dbReference type="ARBA" id="ARBA00001913"/>
    </source>
</evidence>
<proteinExistence type="inferred from homology"/>
<dbReference type="GO" id="GO:0005975">
    <property type="term" value="P:carbohydrate metabolic process"/>
    <property type="evidence" value="ECO:0007669"/>
    <property type="project" value="InterPro"/>
</dbReference>
<evidence type="ECO:0000256" key="6">
    <source>
        <dbReference type="ARBA" id="ARBA00023277"/>
    </source>
</evidence>
<keyword evidence="5" id="KW-0378">Hydrolase</keyword>
<evidence type="ECO:0000259" key="8">
    <source>
        <dbReference type="SMART" id="SM00810"/>
    </source>
</evidence>
<dbReference type="Gene3D" id="3.20.20.80">
    <property type="entry name" value="Glycosidases"/>
    <property type="match status" value="1"/>
</dbReference>
<dbReference type="Proteomes" id="UP001229421">
    <property type="component" value="Unassembled WGS sequence"/>
</dbReference>
<dbReference type="SMART" id="SM00810">
    <property type="entry name" value="Alpha-amyl_C2"/>
    <property type="match status" value="1"/>
</dbReference>
<evidence type="ECO:0000256" key="3">
    <source>
        <dbReference type="ARBA" id="ARBA00008061"/>
    </source>
</evidence>
<dbReference type="SUPFAM" id="SSF51011">
    <property type="entry name" value="Glycosyl hydrolase domain"/>
    <property type="match status" value="1"/>
</dbReference>
<dbReference type="InterPro" id="IPR012850">
    <property type="entry name" value="A-amylase_bs_C"/>
</dbReference>
<comment type="caution">
    <text evidence="9">The sequence shown here is derived from an EMBL/GenBank/DDBJ whole genome shotgun (WGS) entry which is preliminary data.</text>
</comment>
<dbReference type="AlphaFoldDB" id="A0AAD8NGX0"/>
<accession>A0AAD8NGX0</accession>
<dbReference type="GO" id="GO:0005509">
    <property type="term" value="F:calcium ion binding"/>
    <property type="evidence" value="ECO:0007669"/>
    <property type="project" value="InterPro"/>
</dbReference>
<feature type="domain" description="Alpha-amylase C-terminal beta-sheet" evidence="8">
    <location>
        <begin position="37"/>
        <end position="97"/>
    </location>
</feature>
<evidence type="ECO:0000256" key="1">
    <source>
        <dbReference type="ARBA" id="ARBA00000548"/>
    </source>
</evidence>
<dbReference type="Pfam" id="PF07821">
    <property type="entry name" value="Alpha-amyl_C2"/>
    <property type="match status" value="1"/>
</dbReference>
<comment type="cofactor">
    <cofactor evidence="2">
        <name>Ca(2+)</name>
        <dbReference type="ChEBI" id="CHEBI:29108"/>
    </cofactor>
</comment>
<sequence length="99" mass="11300">MAHFVPCAKTYDASQFYDHFFDWGLKDELTKLTEVRARNGITTTSQVRILAYEAELYVAAIDEQIIVKIGPKMDLGNLIPENFQLATSGEKYAVWEKKP</sequence>
<dbReference type="InterPro" id="IPR013780">
    <property type="entry name" value="Glyco_hydro_b"/>
</dbReference>
<dbReference type="EMBL" id="JAUHHV010000011">
    <property type="protein sequence ID" value="KAK1407613.1"/>
    <property type="molecule type" value="Genomic_DNA"/>
</dbReference>